<keyword evidence="1" id="KW-0238">DNA-binding</keyword>
<dbReference type="EMBL" id="JBHTHU010000006">
    <property type="protein sequence ID" value="MFD0750716.1"/>
    <property type="molecule type" value="Genomic_DNA"/>
</dbReference>
<name>A0ABW2YW76_9SPHI</name>
<dbReference type="InterPro" id="IPR018060">
    <property type="entry name" value="HTH_AraC"/>
</dbReference>
<feature type="transmembrane region" description="Helical" evidence="2">
    <location>
        <begin position="71"/>
        <end position="89"/>
    </location>
</feature>
<dbReference type="Proteomes" id="UP001596958">
    <property type="component" value="Unassembled WGS sequence"/>
</dbReference>
<evidence type="ECO:0000259" key="3">
    <source>
        <dbReference type="PROSITE" id="PS01124"/>
    </source>
</evidence>
<feature type="transmembrane region" description="Helical" evidence="2">
    <location>
        <begin position="6"/>
        <end position="26"/>
    </location>
</feature>
<dbReference type="PANTHER" id="PTHR43280:SF29">
    <property type="entry name" value="ARAC-FAMILY TRANSCRIPTIONAL REGULATOR"/>
    <property type="match status" value="1"/>
</dbReference>
<feature type="transmembrane region" description="Helical" evidence="2">
    <location>
        <begin position="165"/>
        <end position="186"/>
    </location>
</feature>
<proteinExistence type="predicted"/>
<keyword evidence="2" id="KW-0812">Transmembrane</keyword>
<keyword evidence="2" id="KW-1133">Transmembrane helix</keyword>
<organism evidence="4 5">
    <name type="scientific">Mucilaginibacter calamicampi</name>
    <dbReference type="NCBI Taxonomy" id="1302352"/>
    <lineage>
        <taxon>Bacteria</taxon>
        <taxon>Pseudomonadati</taxon>
        <taxon>Bacteroidota</taxon>
        <taxon>Sphingobacteriia</taxon>
        <taxon>Sphingobacteriales</taxon>
        <taxon>Sphingobacteriaceae</taxon>
        <taxon>Mucilaginibacter</taxon>
    </lineage>
</organism>
<evidence type="ECO:0000256" key="2">
    <source>
        <dbReference type="SAM" id="Phobius"/>
    </source>
</evidence>
<comment type="caution">
    <text evidence="4">The sequence shown here is derived from an EMBL/GenBank/DDBJ whole genome shotgun (WGS) entry which is preliminary data.</text>
</comment>
<keyword evidence="5" id="KW-1185">Reference proteome</keyword>
<sequence length="357" mass="40234">MHPSFALLFSALSAGSLFLAAFLLLTGVVQANREANKWLGVFFLLLSFIFIELFLEGAGHPQALLIQITEWPRWAIFPCLHMAVFTFVHPQRRPRLLFIHFVPALIFVGILVIGRTLLPNWVGLVVRYFFFAQGLVYGLLNLQILTKHQNHMRQLLADTASDLTWLRSFVYAPLVIAGLWLVFRQLPVMEGLLQLVCLGLSLYFVSAAFRQRDVYPDKILEGADQLMDMPASSTTAQRLTLQQIDLLKDRVALIVDQHKPYLDPALNLQSLADKVGINTHELSLVLNKGFGMNFYAYINSLRTAEAIRLIESGQYGRGDVEAISIRAGFNSRTTFYAAIKKLKGETPSNLLKQDTKL</sequence>
<keyword evidence="2" id="KW-0472">Membrane</keyword>
<feature type="transmembrane region" description="Helical" evidence="2">
    <location>
        <begin position="124"/>
        <end position="144"/>
    </location>
</feature>
<accession>A0ABW2YW76</accession>
<feature type="transmembrane region" description="Helical" evidence="2">
    <location>
        <begin position="192"/>
        <end position="209"/>
    </location>
</feature>
<reference evidence="5" key="1">
    <citation type="journal article" date="2019" name="Int. J. Syst. Evol. Microbiol.">
        <title>The Global Catalogue of Microorganisms (GCM) 10K type strain sequencing project: providing services to taxonomists for standard genome sequencing and annotation.</title>
        <authorList>
            <consortium name="The Broad Institute Genomics Platform"/>
            <consortium name="The Broad Institute Genome Sequencing Center for Infectious Disease"/>
            <person name="Wu L."/>
            <person name="Ma J."/>
        </authorList>
    </citation>
    <scope>NUCLEOTIDE SEQUENCE [LARGE SCALE GENOMIC DNA]</scope>
    <source>
        <strain evidence="5">CCUG 63418</strain>
    </source>
</reference>
<gene>
    <name evidence="4" type="ORF">ACFQZS_11215</name>
</gene>
<dbReference type="Gene3D" id="1.10.10.60">
    <property type="entry name" value="Homeodomain-like"/>
    <property type="match status" value="2"/>
</dbReference>
<protein>
    <submittedName>
        <fullName evidence="4">Helix-turn-helix domain-containing protein</fullName>
    </submittedName>
</protein>
<dbReference type="SMART" id="SM00342">
    <property type="entry name" value="HTH_ARAC"/>
    <property type="match status" value="1"/>
</dbReference>
<evidence type="ECO:0000256" key="1">
    <source>
        <dbReference type="ARBA" id="ARBA00023125"/>
    </source>
</evidence>
<evidence type="ECO:0000313" key="5">
    <source>
        <dbReference type="Proteomes" id="UP001596958"/>
    </source>
</evidence>
<dbReference type="Pfam" id="PF12833">
    <property type="entry name" value="HTH_18"/>
    <property type="match status" value="1"/>
</dbReference>
<evidence type="ECO:0000313" key="4">
    <source>
        <dbReference type="EMBL" id="MFD0750716.1"/>
    </source>
</evidence>
<dbReference type="PANTHER" id="PTHR43280">
    <property type="entry name" value="ARAC-FAMILY TRANSCRIPTIONAL REGULATOR"/>
    <property type="match status" value="1"/>
</dbReference>
<feature type="transmembrane region" description="Helical" evidence="2">
    <location>
        <begin position="38"/>
        <end position="59"/>
    </location>
</feature>
<dbReference type="PROSITE" id="PS01124">
    <property type="entry name" value="HTH_ARAC_FAMILY_2"/>
    <property type="match status" value="1"/>
</dbReference>
<feature type="transmembrane region" description="Helical" evidence="2">
    <location>
        <begin position="96"/>
        <end position="118"/>
    </location>
</feature>
<feature type="domain" description="HTH araC/xylS-type" evidence="3">
    <location>
        <begin position="249"/>
        <end position="353"/>
    </location>
</feature>